<organism evidence="2 3">
    <name type="scientific">Streptomyces smaragdinus</name>
    <dbReference type="NCBI Taxonomy" id="2585196"/>
    <lineage>
        <taxon>Bacteria</taxon>
        <taxon>Bacillati</taxon>
        <taxon>Actinomycetota</taxon>
        <taxon>Actinomycetes</taxon>
        <taxon>Kitasatosporales</taxon>
        <taxon>Streptomycetaceae</taxon>
        <taxon>Streptomyces</taxon>
    </lineage>
</organism>
<reference evidence="2 3" key="1">
    <citation type="submission" date="2019-10" db="EMBL/GenBank/DDBJ databases">
        <title>Streptomyces smaragdinus sp. nov. and Streptomyces fabii sp. nov., isolated from the gut of fungus growing-termite Macrotermes natalensis.</title>
        <authorList>
            <person name="Schwitalla J."/>
            <person name="Benndorf R."/>
            <person name="Martin K."/>
            <person name="De Beer W."/>
            <person name="Kaster A.-K."/>
            <person name="Vollmers J."/>
            <person name="Poulsen M."/>
            <person name="Beemelmanns C."/>
        </authorList>
    </citation>
    <scope>NUCLEOTIDE SEQUENCE [LARGE SCALE GENOMIC DNA]</scope>
    <source>
        <strain evidence="2 3">RB5</strain>
    </source>
</reference>
<evidence type="ECO:0000256" key="1">
    <source>
        <dbReference type="SAM" id="MobiDB-lite"/>
    </source>
</evidence>
<proteinExistence type="predicted"/>
<name>A0A7K0CJN3_9ACTN</name>
<comment type="caution">
    <text evidence="2">The sequence shown here is derived from an EMBL/GenBank/DDBJ whole genome shotgun (WGS) entry which is preliminary data.</text>
</comment>
<feature type="region of interest" description="Disordered" evidence="1">
    <location>
        <begin position="1"/>
        <end position="44"/>
    </location>
</feature>
<gene>
    <name evidence="2" type="ORF">SRB5_38280</name>
</gene>
<sequence>MLPALLVTGCGSDEPDGPRTKPSAPASASAESSPDVEQPTAPGAELVVLHERGGIDGRDDTLTVRVDGRYTVRTRRGTEEGRLPEAKAKRLRDALAAVRFNRIDATDQGTPQSGPDSLNTLLEYQDRTVVLGEGWDIPGMREVLDALPPRR</sequence>
<feature type="compositionally biased region" description="Low complexity" evidence="1">
    <location>
        <begin position="22"/>
        <end position="33"/>
    </location>
</feature>
<evidence type="ECO:0000313" key="3">
    <source>
        <dbReference type="Proteomes" id="UP000466345"/>
    </source>
</evidence>
<keyword evidence="3" id="KW-1185">Reference proteome</keyword>
<accession>A0A7K0CJN3</accession>
<evidence type="ECO:0000313" key="2">
    <source>
        <dbReference type="EMBL" id="MQY13678.1"/>
    </source>
</evidence>
<dbReference type="EMBL" id="WEGJ01000014">
    <property type="protein sequence ID" value="MQY13678.1"/>
    <property type="molecule type" value="Genomic_DNA"/>
</dbReference>
<protein>
    <submittedName>
        <fullName evidence="2">Uncharacterized protein</fullName>
    </submittedName>
</protein>
<dbReference type="AlphaFoldDB" id="A0A7K0CJN3"/>
<dbReference type="Proteomes" id="UP000466345">
    <property type="component" value="Unassembled WGS sequence"/>
</dbReference>